<reference evidence="6 7" key="1">
    <citation type="journal article" date="2021" name="Comput. Struct. Biotechnol. J.">
        <title>De novo genome assembly of the potent medicinal plant Rehmannia glutinosa using nanopore technology.</title>
        <authorList>
            <person name="Ma L."/>
            <person name="Dong C."/>
            <person name="Song C."/>
            <person name="Wang X."/>
            <person name="Zheng X."/>
            <person name="Niu Y."/>
            <person name="Chen S."/>
            <person name="Feng W."/>
        </authorList>
    </citation>
    <scope>NUCLEOTIDE SEQUENCE [LARGE SCALE GENOMIC DNA]</scope>
    <source>
        <strain evidence="6">DH-2019</strain>
    </source>
</reference>
<dbReference type="PANTHER" id="PTHR34836:SF1">
    <property type="entry name" value="OS09G0428600 PROTEIN"/>
    <property type="match status" value="1"/>
</dbReference>
<keyword evidence="4" id="KW-0472">Membrane</keyword>
<evidence type="ECO:0000256" key="4">
    <source>
        <dbReference type="ARBA" id="ARBA00023136"/>
    </source>
</evidence>
<keyword evidence="3" id="KW-1133">Transmembrane helix</keyword>
<dbReference type="InterPro" id="IPR001828">
    <property type="entry name" value="ANF_lig-bd_rcpt"/>
</dbReference>
<sequence>MVNKPPSLDILSLFILIISFNVFTINRAVAQKATVPVRVGVVLDMDHYVGQMGLNCISIALSDFYATHAYYKTRLLLTNRDSKKDVVGAAAAALDLLKNVEVQAIIGPFSSVQEKFMINLGDKAHVPIITFSATSPSLSSIRSPYFIRAALNDSSQVQAISAIIQAFGWREVVLIYMDNEFGEGIIPFLTDALEKVNSRVPYRSVIPSSATDDQIVAELYKLMTMQTRVFVVHMMATLASRLFTIAKQLGMMSQEYAWIITDGITYELNSMDRSVIESMLGVIGVQPYIPNSQELENFTIRYQKKLQQNNPTALSLNLNIFGLWAYDSAIALAIAVEKARVINAAFLKANISRNSTDLEAFGVSSTGPELIRALSTTTFRGLLGKFKLVDGQLQSPPYQIVNVVGPGARVVGYWTKENGIVRELNFAKHQYILHFQVQYWIHYMARG</sequence>
<evidence type="ECO:0000256" key="3">
    <source>
        <dbReference type="ARBA" id="ARBA00022989"/>
    </source>
</evidence>
<dbReference type="CDD" id="cd19990">
    <property type="entry name" value="PBP1_GABAb_receptor_plant"/>
    <property type="match status" value="1"/>
</dbReference>
<name>A0ABR0XHM9_REHGL</name>
<organism evidence="6 7">
    <name type="scientific">Rehmannia glutinosa</name>
    <name type="common">Chinese foxglove</name>
    <dbReference type="NCBI Taxonomy" id="99300"/>
    <lineage>
        <taxon>Eukaryota</taxon>
        <taxon>Viridiplantae</taxon>
        <taxon>Streptophyta</taxon>
        <taxon>Embryophyta</taxon>
        <taxon>Tracheophyta</taxon>
        <taxon>Spermatophyta</taxon>
        <taxon>Magnoliopsida</taxon>
        <taxon>eudicotyledons</taxon>
        <taxon>Gunneridae</taxon>
        <taxon>Pentapetalae</taxon>
        <taxon>asterids</taxon>
        <taxon>lamiids</taxon>
        <taxon>Lamiales</taxon>
        <taxon>Orobanchaceae</taxon>
        <taxon>Rehmannieae</taxon>
        <taxon>Rehmannia</taxon>
    </lineage>
</organism>
<dbReference type="InterPro" id="IPR044440">
    <property type="entry name" value="GABAb_receptor_plant_PBP1"/>
</dbReference>
<proteinExistence type="predicted"/>
<gene>
    <name evidence="6" type="ORF">DH2020_006001</name>
</gene>
<comment type="subcellular location">
    <subcellularLocation>
        <location evidence="1">Membrane</location>
    </subcellularLocation>
</comment>
<feature type="domain" description="Receptor ligand binding region" evidence="5">
    <location>
        <begin position="56"/>
        <end position="404"/>
    </location>
</feature>
<dbReference type="EMBL" id="JABTTQ020000004">
    <property type="protein sequence ID" value="KAK6158687.1"/>
    <property type="molecule type" value="Genomic_DNA"/>
</dbReference>
<evidence type="ECO:0000259" key="5">
    <source>
        <dbReference type="Pfam" id="PF01094"/>
    </source>
</evidence>
<keyword evidence="7" id="KW-1185">Reference proteome</keyword>
<dbReference type="Proteomes" id="UP001318860">
    <property type="component" value="Unassembled WGS sequence"/>
</dbReference>
<accession>A0ABR0XHM9</accession>
<keyword evidence="2" id="KW-0812">Transmembrane</keyword>
<dbReference type="PANTHER" id="PTHR34836">
    <property type="entry name" value="OS06G0188250 PROTEIN"/>
    <property type="match status" value="1"/>
</dbReference>
<dbReference type="InterPro" id="IPR028082">
    <property type="entry name" value="Peripla_BP_I"/>
</dbReference>
<dbReference type="Gene3D" id="3.40.50.2300">
    <property type="match status" value="2"/>
</dbReference>
<comment type="caution">
    <text evidence="6">The sequence shown here is derived from an EMBL/GenBank/DDBJ whole genome shotgun (WGS) entry which is preliminary data.</text>
</comment>
<evidence type="ECO:0000256" key="1">
    <source>
        <dbReference type="ARBA" id="ARBA00004370"/>
    </source>
</evidence>
<dbReference type="SUPFAM" id="SSF53822">
    <property type="entry name" value="Periplasmic binding protein-like I"/>
    <property type="match status" value="1"/>
</dbReference>
<protein>
    <recommendedName>
        <fullName evidence="5">Receptor ligand binding region domain-containing protein</fullName>
    </recommendedName>
</protein>
<evidence type="ECO:0000313" key="6">
    <source>
        <dbReference type="EMBL" id="KAK6158687.1"/>
    </source>
</evidence>
<dbReference type="Pfam" id="PF01094">
    <property type="entry name" value="ANF_receptor"/>
    <property type="match status" value="1"/>
</dbReference>
<dbReference type="InterPro" id="IPR015683">
    <property type="entry name" value="Ionotropic_Glu_rcpt"/>
</dbReference>
<evidence type="ECO:0000256" key="2">
    <source>
        <dbReference type="ARBA" id="ARBA00022692"/>
    </source>
</evidence>
<evidence type="ECO:0000313" key="7">
    <source>
        <dbReference type="Proteomes" id="UP001318860"/>
    </source>
</evidence>